<evidence type="ECO:0000313" key="3">
    <source>
        <dbReference type="Proteomes" id="UP000683417"/>
    </source>
</evidence>
<name>A0A9W4D288_BLUGR</name>
<dbReference type="AlphaFoldDB" id="A0A9W4D288"/>
<accession>A0A9W4D288</accession>
<dbReference type="Proteomes" id="UP000683417">
    <property type="component" value="Unassembled WGS sequence"/>
</dbReference>
<gene>
    <name evidence="2" type="ORF">BGTH12_LOCUS3945</name>
</gene>
<comment type="caution">
    <text evidence="2">The sequence shown here is derived from an EMBL/GenBank/DDBJ whole genome shotgun (WGS) entry which is preliminary data.</text>
</comment>
<proteinExistence type="predicted"/>
<keyword evidence="1" id="KW-0732">Signal</keyword>
<organism evidence="2 3">
    <name type="scientific">Blumeria graminis f. sp. triticale</name>
    <dbReference type="NCBI Taxonomy" id="1689686"/>
    <lineage>
        <taxon>Eukaryota</taxon>
        <taxon>Fungi</taxon>
        <taxon>Dikarya</taxon>
        <taxon>Ascomycota</taxon>
        <taxon>Pezizomycotina</taxon>
        <taxon>Leotiomycetes</taxon>
        <taxon>Erysiphales</taxon>
        <taxon>Erysiphaceae</taxon>
        <taxon>Blumeria</taxon>
    </lineage>
</organism>
<sequence length="156" mass="17999">MRFSSIAIIFQSASIFLTVLAVSTIDHIPEEGKKFNCHQSYISKKDFARTPRTEIKRVAENKLSWSWTDQLSYMMKDSRNQNSVLFGNESQVSKFYILDNLTTDHTSGDYDYTYEYIILVDKKDRACGVIMRVLTRVKNESSILPDQNISFCSIEA</sequence>
<protein>
    <submittedName>
        <fullName evidence="2">BgTH12-05178</fullName>
    </submittedName>
</protein>
<evidence type="ECO:0000256" key="1">
    <source>
        <dbReference type="SAM" id="SignalP"/>
    </source>
</evidence>
<evidence type="ECO:0000313" key="2">
    <source>
        <dbReference type="EMBL" id="CAD6502587.1"/>
    </source>
</evidence>
<reference evidence="2" key="1">
    <citation type="submission" date="2020-10" db="EMBL/GenBank/DDBJ databases">
        <authorList>
            <person name="Muller C M."/>
        </authorList>
    </citation>
    <scope>NUCLEOTIDE SEQUENCE</scope>
    <source>
        <strain evidence="2">THUN-12</strain>
    </source>
</reference>
<feature type="chain" id="PRO_5040739966" evidence="1">
    <location>
        <begin position="22"/>
        <end position="156"/>
    </location>
</feature>
<dbReference type="EMBL" id="CAJHIT010000006">
    <property type="protein sequence ID" value="CAD6502587.1"/>
    <property type="molecule type" value="Genomic_DNA"/>
</dbReference>
<feature type="signal peptide" evidence="1">
    <location>
        <begin position="1"/>
        <end position="21"/>
    </location>
</feature>